<dbReference type="PANTHER" id="PTHR46268">
    <property type="entry name" value="STRESS RESPONSE PROTEIN NHAX"/>
    <property type="match status" value="1"/>
</dbReference>
<gene>
    <name evidence="3" type="ordered locus">Desaci_3605</name>
</gene>
<dbReference type="RefSeq" id="WP_014828474.1">
    <property type="nucleotide sequence ID" value="NC_018068.1"/>
</dbReference>
<dbReference type="PANTHER" id="PTHR46268:SF6">
    <property type="entry name" value="UNIVERSAL STRESS PROTEIN UP12"/>
    <property type="match status" value="1"/>
</dbReference>
<evidence type="ECO:0000313" key="4">
    <source>
        <dbReference type="Proteomes" id="UP000002892"/>
    </source>
</evidence>
<dbReference type="OrthoDB" id="152484at2"/>
<evidence type="ECO:0000259" key="2">
    <source>
        <dbReference type="Pfam" id="PF00582"/>
    </source>
</evidence>
<dbReference type="Pfam" id="PF00582">
    <property type="entry name" value="Usp"/>
    <property type="match status" value="1"/>
</dbReference>
<reference evidence="3 4" key="1">
    <citation type="journal article" date="2012" name="J. Bacteriol.">
        <title>Complete genome sequences of Desulfosporosinus orientis DSM765T, Desulfosporosinus youngiae DSM17734T, Desulfosporosinus meridiei DSM13257T, and Desulfosporosinus acidiphilus DSM22704T.</title>
        <authorList>
            <person name="Pester M."/>
            <person name="Brambilla E."/>
            <person name="Alazard D."/>
            <person name="Rattei T."/>
            <person name="Weinmaier T."/>
            <person name="Han J."/>
            <person name="Lucas S."/>
            <person name="Lapidus A."/>
            <person name="Cheng J.F."/>
            <person name="Goodwin L."/>
            <person name="Pitluck S."/>
            <person name="Peters L."/>
            <person name="Ovchinnikova G."/>
            <person name="Teshima H."/>
            <person name="Detter J.C."/>
            <person name="Han C.S."/>
            <person name="Tapia R."/>
            <person name="Land M.L."/>
            <person name="Hauser L."/>
            <person name="Kyrpides N.C."/>
            <person name="Ivanova N.N."/>
            <person name="Pagani I."/>
            <person name="Huntmann M."/>
            <person name="Wei C.L."/>
            <person name="Davenport K.W."/>
            <person name="Daligault H."/>
            <person name="Chain P.S."/>
            <person name="Chen A."/>
            <person name="Mavromatis K."/>
            <person name="Markowitz V."/>
            <person name="Szeto E."/>
            <person name="Mikhailova N."/>
            <person name="Pati A."/>
            <person name="Wagner M."/>
            <person name="Woyke T."/>
            <person name="Ollivier B."/>
            <person name="Klenk H.P."/>
            <person name="Spring S."/>
            <person name="Loy A."/>
        </authorList>
    </citation>
    <scope>NUCLEOTIDE SEQUENCE [LARGE SCALE GENOMIC DNA]</scope>
    <source>
        <strain evidence="4">DSM 22704 / JCM 16185 / SJ4</strain>
    </source>
</reference>
<sequence length="219" mass="25185">MNHSLYKVLLYIDGSNQSFSAAVYTAILFKEISNIHLTIIQIEECIGGSMGIEYSWRELRPKYKKCYWGCSKEKEYCWRDIWPVRPNPDWMKLVLSEANMETRNKYDRILAKTDEIFSRRGLNPNHQTLYANISVSDKSDIANMIIDYATKNSFQLLIMGTRGLPTIQGLVSGSLAQMVRSKSTIPVLLVKKLPQEFIDSYLSDTEPLISNKDQLVKQC</sequence>
<dbReference type="KEGG" id="dai:Desaci_3605"/>
<dbReference type="InterPro" id="IPR006016">
    <property type="entry name" value="UspA"/>
</dbReference>
<evidence type="ECO:0000313" key="3">
    <source>
        <dbReference type="EMBL" id="AFM42486.1"/>
    </source>
</evidence>
<dbReference type="InterPro" id="IPR006015">
    <property type="entry name" value="Universal_stress_UspA"/>
</dbReference>
<evidence type="ECO:0000256" key="1">
    <source>
        <dbReference type="ARBA" id="ARBA00008791"/>
    </source>
</evidence>
<protein>
    <submittedName>
        <fullName evidence="3">Universal stress protein UspA-like protein</fullName>
    </submittedName>
</protein>
<feature type="domain" description="UspA" evidence="2">
    <location>
        <begin position="138"/>
        <end position="191"/>
    </location>
</feature>
<accession>I4D9L2</accession>
<dbReference type="PRINTS" id="PR01438">
    <property type="entry name" value="UNVRSLSTRESS"/>
</dbReference>
<dbReference type="InterPro" id="IPR014729">
    <property type="entry name" value="Rossmann-like_a/b/a_fold"/>
</dbReference>
<keyword evidence="4" id="KW-1185">Reference proteome</keyword>
<proteinExistence type="inferred from homology"/>
<dbReference type="SUPFAM" id="SSF52402">
    <property type="entry name" value="Adenine nucleotide alpha hydrolases-like"/>
    <property type="match status" value="1"/>
</dbReference>
<dbReference type="CDD" id="cd00293">
    <property type="entry name" value="USP-like"/>
    <property type="match status" value="1"/>
</dbReference>
<dbReference type="eggNOG" id="COG0589">
    <property type="taxonomic scope" value="Bacteria"/>
</dbReference>
<dbReference type="Proteomes" id="UP000002892">
    <property type="component" value="Chromosome"/>
</dbReference>
<name>I4D9L2_DESAJ</name>
<dbReference type="HOGENOM" id="CLU_049301_16_2_9"/>
<organism evidence="3 4">
    <name type="scientific">Desulfosporosinus acidiphilus (strain DSM 22704 / JCM 16185 / SJ4)</name>
    <dbReference type="NCBI Taxonomy" id="646529"/>
    <lineage>
        <taxon>Bacteria</taxon>
        <taxon>Bacillati</taxon>
        <taxon>Bacillota</taxon>
        <taxon>Clostridia</taxon>
        <taxon>Eubacteriales</taxon>
        <taxon>Desulfitobacteriaceae</taxon>
        <taxon>Desulfosporosinus</taxon>
    </lineage>
</organism>
<dbReference type="AlphaFoldDB" id="I4D9L2"/>
<dbReference type="Gene3D" id="3.40.50.620">
    <property type="entry name" value="HUPs"/>
    <property type="match status" value="1"/>
</dbReference>
<comment type="similarity">
    <text evidence="1">Belongs to the universal stress protein A family.</text>
</comment>
<dbReference type="EMBL" id="CP003639">
    <property type="protein sequence ID" value="AFM42486.1"/>
    <property type="molecule type" value="Genomic_DNA"/>
</dbReference>